<reference evidence="9 10" key="1">
    <citation type="submission" date="2016-06" db="EMBL/GenBank/DDBJ databases">
        <authorList>
            <person name="Kjaerup R.B."/>
            <person name="Dalgaard T.S."/>
            <person name="Juul-Madsen H.R."/>
        </authorList>
    </citation>
    <scope>NUCLEOTIDE SEQUENCE [LARGE SCALE GENOMIC DNA]</scope>
    <source>
        <strain evidence="9 10">CECT 8886</strain>
    </source>
</reference>
<proteinExistence type="predicted"/>
<dbReference type="GO" id="GO:0016887">
    <property type="term" value="F:ATP hydrolysis activity"/>
    <property type="evidence" value="ECO:0007669"/>
    <property type="project" value="InterPro"/>
</dbReference>
<dbReference type="PROSITE" id="PS50893">
    <property type="entry name" value="ABC_TRANSPORTER_2"/>
    <property type="match status" value="1"/>
</dbReference>
<dbReference type="Proteomes" id="UP000092544">
    <property type="component" value="Unassembled WGS sequence"/>
</dbReference>
<dbReference type="RefSeq" id="WP_083200902.1">
    <property type="nucleotide sequence ID" value="NZ_FLOB01000004.1"/>
</dbReference>
<keyword evidence="1" id="KW-0813">Transport</keyword>
<dbReference type="InterPro" id="IPR047641">
    <property type="entry name" value="ABC_transpr_MalK/UgpC-like"/>
</dbReference>
<dbReference type="PANTHER" id="PTHR43875">
    <property type="entry name" value="MALTODEXTRIN IMPORT ATP-BINDING PROTEIN MSMX"/>
    <property type="match status" value="1"/>
</dbReference>
<keyword evidence="6" id="KW-0472">Membrane</keyword>
<dbReference type="Pfam" id="PF00005">
    <property type="entry name" value="ABC_tran"/>
    <property type="match status" value="1"/>
</dbReference>
<protein>
    <submittedName>
        <fullName evidence="9">Maltose/maltodextrin import ATP-binding protein MalK</fullName>
        <ecNumber evidence="9">3.6.3.19</ecNumber>
    </submittedName>
</protein>
<evidence type="ECO:0000256" key="4">
    <source>
        <dbReference type="ARBA" id="ARBA00022840"/>
    </source>
</evidence>
<dbReference type="Gene3D" id="3.40.50.300">
    <property type="entry name" value="P-loop containing nucleotide triphosphate hydrolases"/>
    <property type="match status" value="1"/>
</dbReference>
<dbReference type="InterPro" id="IPR003439">
    <property type="entry name" value="ABC_transporter-like_ATP-bd"/>
</dbReference>
<dbReference type="GO" id="GO:0005524">
    <property type="term" value="F:ATP binding"/>
    <property type="evidence" value="ECO:0007669"/>
    <property type="project" value="UniProtKB-KW"/>
</dbReference>
<dbReference type="SMART" id="SM00382">
    <property type="entry name" value="AAA"/>
    <property type="match status" value="1"/>
</dbReference>
<keyword evidence="9" id="KW-0378">Hydrolase</keyword>
<dbReference type="InterPro" id="IPR027417">
    <property type="entry name" value="P-loop_NTPase"/>
</dbReference>
<dbReference type="InterPro" id="IPR008995">
    <property type="entry name" value="Mo/tungstate-bd_C_term_dom"/>
</dbReference>
<gene>
    <name evidence="9" type="primary">malK_4</name>
    <name evidence="9" type="ORF">MSP8886_02046</name>
</gene>
<keyword evidence="3" id="KW-0547">Nucleotide-binding</keyword>
<keyword evidence="10" id="KW-1185">Reference proteome</keyword>
<dbReference type="EC" id="3.6.3.19" evidence="9"/>
<dbReference type="STRING" id="1792290.MSP8886_02046"/>
<dbReference type="InterPro" id="IPR017871">
    <property type="entry name" value="ABC_transporter-like_CS"/>
</dbReference>
<dbReference type="AlphaFoldDB" id="A0A1A8TDK8"/>
<feature type="domain" description="ABC transporter" evidence="8">
    <location>
        <begin position="4"/>
        <end position="242"/>
    </location>
</feature>
<dbReference type="GO" id="GO:0055052">
    <property type="term" value="C:ATP-binding cassette (ABC) transporter complex, substrate-binding subunit-containing"/>
    <property type="evidence" value="ECO:0007669"/>
    <property type="project" value="TreeGrafter"/>
</dbReference>
<dbReference type="PROSITE" id="PS00211">
    <property type="entry name" value="ABC_TRANSPORTER_1"/>
    <property type="match status" value="1"/>
</dbReference>
<dbReference type="EMBL" id="FLOB01000004">
    <property type="protein sequence ID" value="SBS31272.1"/>
    <property type="molecule type" value="Genomic_DNA"/>
</dbReference>
<name>A0A1A8TDK8_9GAMM</name>
<dbReference type="SUPFAM" id="SSF50331">
    <property type="entry name" value="MOP-like"/>
    <property type="match status" value="1"/>
</dbReference>
<accession>A0A1A8TDK8</accession>
<keyword evidence="2" id="KW-1003">Cell membrane</keyword>
<sequence>MPTIELKNLTKTYGKNTTPAVNDVTITIADGEFMCLLGPSGCGKTTILRMIAGIEHASSGEIVLGGSVVDSVNKSHFTPPEQRQIGLVFQNYALWPHMTVERNVDFGLRIQKIPAEERHARCQDVMEKLRIAEYANRYPSQLSGGQQQRVALARMLAVNPGILLLDEPLSNLDATLRLEMRAELRRIHETFGTTIVFVSHDQWEAMTLANTIAVMNKGTLQQIGTPDEIYATPQNRFVAEFIGNPKINMIELSKATNSLDKVADHILARLPECAHADTCCIRPEEIVLSDVPHSHTLPMTIENIMPTGGSWVIELSYGSSRLFHSTQQRPYWRVQEQVNAFLPAQALHFFDQHHQRLIIDTPQDESLKRLKQPNQFGSNHTFEPNHPLTQPVNHRV</sequence>
<feature type="region of interest" description="Disordered" evidence="7">
    <location>
        <begin position="374"/>
        <end position="396"/>
    </location>
</feature>
<keyword evidence="4 9" id="KW-0067">ATP-binding</keyword>
<dbReference type="InterPro" id="IPR012340">
    <property type="entry name" value="NA-bd_OB-fold"/>
</dbReference>
<evidence type="ECO:0000259" key="8">
    <source>
        <dbReference type="PROSITE" id="PS50893"/>
    </source>
</evidence>
<keyword evidence="5" id="KW-1278">Translocase</keyword>
<evidence type="ECO:0000256" key="3">
    <source>
        <dbReference type="ARBA" id="ARBA00022741"/>
    </source>
</evidence>
<evidence type="ECO:0000256" key="7">
    <source>
        <dbReference type="SAM" id="MobiDB-lite"/>
    </source>
</evidence>
<evidence type="ECO:0000256" key="6">
    <source>
        <dbReference type="ARBA" id="ARBA00023136"/>
    </source>
</evidence>
<evidence type="ECO:0000313" key="10">
    <source>
        <dbReference type="Proteomes" id="UP000092544"/>
    </source>
</evidence>
<dbReference type="Gene3D" id="2.40.50.100">
    <property type="match status" value="1"/>
</dbReference>
<dbReference type="GO" id="GO:0140359">
    <property type="term" value="F:ABC-type transporter activity"/>
    <property type="evidence" value="ECO:0007669"/>
    <property type="project" value="UniProtKB-ARBA"/>
</dbReference>
<dbReference type="SUPFAM" id="SSF52540">
    <property type="entry name" value="P-loop containing nucleoside triphosphate hydrolases"/>
    <property type="match status" value="1"/>
</dbReference>
<dbReference type="OrthoDB" id="9802264at2"/>
<evidence type="ECO:0000313" key="9">
    <source>
        <dbReference type="EMBL" id="SBS31272.1"/>
    </source>
</evidence>
<evidence type="ECO:0000256" key="2">
    <source>
        <dbReference type="ARBA" id="ARBA00022475"/>
    </source>
</evidence>
<dbReference type="PANTHER" id="PTHR43875:SF15">
    <property type="entry name" value="TREHALOSE IMPORT ATP-BINDING PROTEIN SUGC"/>
    <property type="match status" value="1"/>
</dbReference>
<dbReference type="FunFam" id="3.40.50.300:FF:000042">
    <property type="entry name" value="Maltose/maltodextrin ABC transporter, ATP-binding protein"/>
    <property type="match status" value="1"/>
</dbReference>
<dbReference type="Gene3D" id="2.40.50.140">
    <property type="entry name" value="Nucleic acid-binding proteins"/>
    <property type="match status" value="1"/>
</dbReference>
<organism evidence="9 10">
    <name type="scientific">Marinomonas spartinae</name>
    <dbReference type="NCBI Taxonomy" id="1792290"/>
    <lineage>
        <taxon>Bacteria</taxon>
        <taxon>Pseudomonadati</taxon>
        <taxon>Pseudomonadota</taxon>
        <taxon>Gammaproteobacteria</taxon>
        <taxon>Oceanospirillales</taxon>
        <taxon>Oceanospirillaceae</taxon>
        <taxon>Marinomonas</taxon>
    </lineage>
</organism>
<evidence type="ECO:0000256" key="1">
    <source>
        <dbReference type="ARBA" id="ARBA00022448"/>
    </source>
</evidence>
<evidence type="ECO:0000256" key="5">
    <source>
        <dbReference type="ARBA" id="ARBA00022967"/>
    </source>
</evidence>
<dbReference type="InterPro" id="IPR003593">
    <property type="entry name" value="AAA+_ATPase"/>
</dbReference>